<evidence type="ECO:0000256" key="2">
    <source>
        <dbReference type="SAM" id="Phobius"/>
    </source>
</evidence>
<name>A0A520RZ60_9GAMM</name>
<feature type="compositionally biased region" description="Polar residues" evidence="1">
    <location>
        <begin position="1158"/>
        <end position="1168"/>
    </location>
</feature>
<evidence type="ECO:0000256" key="1">
    <source>
        <dbReference type="SAM" id="MobiDB-lite"/>
    </source>
</evidence>
<feature type="transmembrane region" description="Helical" evidence="2">
    <location>
        <begin position="64"/>
        <end position="86"/>
    </location>
</feature>
<evidence type="ECO:0000313" key="4">
    <source>
        <dbReference type="Proteomes" id="UP000316199"/>
    </source>
</evidence>
<evidence type="ECO:0000313" key="3">
    <source>
        <dbReference type="EMBL" id="RZO75491.1"/>
    </source>
</evidence>
<reference evidence="3 4" key="1">
    <citation type="submission" date="2019-02" db="EMBL/GenBank/DDBJ databases">
        <title>Prokaryotic population dynamics and viral predation in marine succession experiment using metagenomics: the confinement effect.</title>
        <authorList>
            <person name="Haro-Moreno J.M."/>
            <person name="Rodriguez-Valera F."/>
            <person name="Lopez-Perez M."/>
        </authorList>
    </citation>
    <scope>NUCLEOTIDE SEQUENCE [LARGE SCALE GENOMIC DNA]</scope>
    <source>
        <strain evidence="3">MED-G157</strain>
    </source>
</reference>
<feature type="transmembrane region" description="Helical" evidence="2">
    <location>
        <begin position="158"/>
        <end position="179"/>
    </location>
</feature>
<feature type="region of interest" description="Disordered" evidence="1">
    <location>
        <begin position="1151"/>
        <end position="1176"/>
    </location>
</feature>
<keyword evidence="2" id="KW-0812">Transmembrane</keyword>
<feature type="transmembrane region" description="Helical" evidence="2">
    <location>
        <begin position="264"/>
        <end position="286"/>
    </location>
</feature>
<proteinExistence type="predicted"/>
<comment type="caution">
    <text evidence="3">The sequence shown here is derived from an EMBL/GenBank/DDBJ whole genome shotgun (WGS) entry which is preliminary data.</text>
</comment>
<gene>
    <name evidence="3" type="ORF">EVA68_06890</name>
</gene>
<organism evidence="3 4">
    <name type="scientific">OM182 bacterium</name>
    <dbReference type="NCBI Taxonomy" id="2510334"/>
    <lineage>
        <taxon>Bacteria</taxon>
        <taxon>Pseudomonadati</taxon>
        <taxon>Pseudomonadota</taxon>
        <taxon>Gammaproteobacteria</taxon>
        <taxon>OMG group</taxon>
        <taxon>OM182 clade</taxon>
    </lineage>
</organism>
<dbReference type="EMBL" id="SHAG01000033">
    <property type="protein sequence ID" value="RZO75491.1"/>
    <property type="molecule type" value="Genomic_DNA"/>
</dbReference>
<sequence>MQLSLLMISAVARAEIISTRRLGRYWLFSFVALLSCVLMFALYTLSHDLTSSQSATLAANSPRYMIGISSYFMTMLFLIGALFIAFDIRARDVRERISDVLDARPFTNFEFLIGKLIGIVFVVWIPIPLIIITFQIFGAIAIIIELPIGQFIEPWSIFGYLFSSLTALLLWTALIILLSVVLKNRFLVAVAGGALALLQFWIATSQPVYLAGLTTILPNLEIASDILPRAFPDNEFVRLLSHWILAFSLVVFAARLYPRRDNNLVGSLHGVILFAIASSLLIYFSYNYLQTLNQPDKWNAAHQVKSVKPYGDMQSLAGSIKLDRGKGIVIDTVIEIYAEEDLNSLILTLNPGIKISQIEVNSLRPKWTHRDGLLEIEYRLPSKAIASISLKGEGRPDEYFGYLNTSYNFMKALPDEVELFFLGYKTSIFDREYVAMTPGGHWLPSTGTDVPHDDPRSHPDDYFELDLEVIVPKDWLIAGPGKSEKLKDEGNFSHFRFNPSIAIPQVGLLTSAFEKRGFEAAGIHFEVLYWPEHEKNFTLFEPSGEKLKERIGEIFTAAQDSGYPYPYKALTVVETPNILRGYGGGWRMDTTQSMPGIMMLRENSFPAARFNFDSNIYDEQEGGLAIAQIKILERFFENDFSGGNPFTGLARNFSTFQTSAVGEGAHAINFVLEDITSMLLTKKRGYFSAHEFQFAGPLRGQVITSMPYLKHLSISQILIDTITDRPSVWDHALGTPLASLEPDDNPAQVLNVLTLKGQAITDAVLGGLGYEESGRLISELLTRYRGKHFTAEDLSNLASELAIELEPLLGNWLSDTALPGFLVSGSKTIRLKDDQQGKPRYQTTIHVRNDEPAPGLASLAYQWGEGKGNIRWDGTKPYRIPERSAIEIGILTSSPIHQIYFQPSLSLNRENMPIQINRPNAKDQINLTPFNGSRPSDWQLRLNSDIVIDDLDQGFSVESTKDNPAERQYNGPGGSGRLKIDMDQGLPQHHAIFGNPEIWSRAKGDRSWGKYRRTHALVRSGEGDQYAIFEAELPSAGEWRLSYYLPPRFASGIEKKQKLDKMASSKKEKESWNRETDRAQSIYRQNLVGQFFMSLTADGRNQKIEFDGNFATPGWNDLGDFNLPAGKVSLKISDDNSGSVVVADAIRWRSTGREHSPEQSLTRQQIVNEQGLAKNE</sequence>
<feature type="transmembrane region" description="Helical" evidence="2">
    <location>
        <begin position="186"/>
        <end position="203"/>
    </location>
</feature>
<keyword evidence="2" id="KW-0472">Membrane</keyword>
<dbReference type="AlphaFoldDB" id="A0A520RZ60"/>
<keyword evidence="2" id="KW-1133">Transmembrane helix</keyword>
<protein>
    <submittedName>
        <fullName evidence="3">Uncharacterized protein</fullName>
    </submittedName>
</protein>
<feature type="transmembrane region" description="Helical" evidence="2">
    <location>
        <begin position="24"/>
        <end position="43"/>
    </location>
</feature>
<accession>A0A520RZ60</accession>
<dbReference type="Proteomes" id="UP000316199">
    <property type="component" value="Unassembled WGS sequence"/>
</dbReference>
<feature type="transmembrane region" description="Helical" evidence="2">
    <location>
        <begin position="239"/>
        <end position="257"/>
    </location>
</feature>